<evidence type="ECO:0000313" key="3">
    <source>
        <dbReference type="EMBL" id="PMP85946.1"/>
    </source>
</evidence>
<dbReference type="EMBL" id="PNIQ01000130">
    <property type="protein sequence ID" value="PMP85946.1"/>
    <property type="molecule type" value="Genomic_DNA"/>
</dbReference>
<accession>A0A2J6XDJ8</accession>
<gene>
    <name evidence="3" type="ORF">C0184_01810</name>
</gene>
<sequence>MSASKPTFTIDLALLGLFRQGSLHPYELFQQLQQPDSLGSVWRLKQSHLYALLDRLEARGYLTHRLELQGHRPPRKVLSLTPAGEAAFAEWVVTPVSHGRDIRLEFLTKLYFARREGLAVADQLLERQIVCCRRWLNDHTHRLEALPEQSFERLVQEYRIGQIRATLVWLEECRETLAVVGGDR</sequence>
<dbReference type="InterPro" id="IPR036388">
    <property type="entry name" value="WH-like_DNA-bd_sf"/>
</dbReference>
<feature type="domain" description="Transcription regulator PadR N-terminal" evidence="1">
    <location>
        <begin position="14"/>
        <end position="90"/>
    </location>
</feature>
<proteinExistence type="predicted"/>
<dbReference type="SUPFAM" id="SSF46785">
    <property type="entry name" value="Winged helix' DNA-binding domain"/>
    <property type="match status" value="1"/>
</dbReference>
<evidence type="ECO:0000259" key="2">
    <source>
        <dbReference type="Pfam" id="PF10400"/>
    </source>
</evidence>
<dbReference type="Pfam" id="PF03551">
    <property type="entry name" value="PadR"/>
    <property type="match status" value="1"/>
</dbReference>
<protein>
    <submittedName>
        <fullName evidence="3">PadR family transcriptional regulator</fullName>
    </submittedName>
</protein>
<dbReference type="InterPro" id="IPR052509">
    <property type="entry name" value="Metal_resp_DNA-bind_regulator"/>
</dbReference>
<dbReference type="AlphaFoldDB" id="A0A2J6XDJ8"/>
<reference evidence="3 4" key="1">
    <citation type="submission" date="2018-01" db="EMBL/GenBank/DDBJ databases">
        <title>Metagenomic assembled genomes from two thermal pools in the Uzon Caldera, Kamchatka, Russia.</title>
        <authorList>
            <person name="Wilkins L."/>
            <person name="Ettinger C."/>
        </authorList>
    </citation>
    <scope>NUCLEOTIDE SEQUENCE [LARGE SCALE GENOMIC DNA]</scope>
    <source>
        <strain evidence="3">ZAV-02</strain>
    </source>
</reference>
<name>A0A2J6XDJ8_9CHLR</name>
<dbReference type="PANTHER" id="PTHR33169">
    <property type="entry name" value="PADR-FAMILY TRANSCRIPTIONAL REGULATOR"/>
    <property type="match status" value="1"/>
</dbReference>
<dbReference type="InterPro" id="IPR005149">
    <property type="entry name" value="Tscrpt_reg_PadR_N"/>
</dbReference>
<dbReference type="InterPro" id="IPR036390">
    <property type="entry name" value="WH_DNA-bd_sf"/>
</dbReference>
<evidence type="ECO:0000259" key="1">
    <source>
        <dbReference type="Pfam" id="PF03551"/>
    </source>
</evidence>
<evidence type="ECO:0000313" key="4">
    <source>
        <dbReference type="Proteomes" id="UP000243376"/>
    </source>
</evidence>
<dbReference type="InterPro" id="IPR018309">
    <property type="entry name" value="Tscrpt_reg_PadR_C"/>
</dbReference>
<dbReference type="Pfam" id="PF10400">
    <property type="entry name" value="Vir_act_alpha_C"/>
    <property type="match status" value="1"/>
</dbReference>
<dbReference type="Gene3D" id="1.10.10.10">
    <property type="entry name" value="Winged helix-like DNA-binding domain superfamily/Winged helix DNA-binding domain"/>
    <property type="match status" value="1"/>
</dbReference>
<feature type="domain" description="Transcription regulator PadR C-terminal" evidence="2">
    <location>
        <begin position="102"/>
        <end position="177"/>
    </location>
</feature>
<dbReference type="PANTHER" id="PTHR33169:SF27">
    <property type="entry name" value="TRANSCRIPTIONAL REGULATOR PADR FAMILY PROTEIN"/>
    <property type="match status" value="1"/>
</dbReference>
<comment type="caution">
    <text evidence="3">The sequence shown here is derived from an EMBL/GenBank/DDBJ whole genome shotgun (WGS) entry which is preliminary data.</text>
</comment>
<organism evidence="3 4">
    <name type="scientific">Chloroflexus aggregans</name>
    <dbReference type="NCBI Taxonomy" id="152260"/>
    <lineage>
        <taxon>Bacteria</taxon>
        <taxon>Bacillati</taxon>
        <taxon>Chloroflexota</taxon>
        <taxon>Chloroflexia</taxon>
        <taxon>Chloroflexales</taxon>
        <taxon>Chloroflexineae</taxon>
        <taxon>Chloroflexaceae</taxon>
        <taxon>Chloroflexus</taxon>
    </lineage>
</organism>
<dbReference type="Proteomes" id="UP000243376">
    <property type="component" value="Unassembled WGS sequence"/>
</dbReference>